<evidence type="ECO:0000313" key="3">
    <source>
        <dbReference type="EMBL" id="QUO41852.1"/>
    </source>
</evidence>
<evidence type="ECO:0000313" key="4">
    <source>
        <dbReference type="Proteomes" id="UP000595847"/>
    </source>
</evidence>
<protein>
    <submittedName>
        <fullName evidence="2">Ig-like domain-containing protein</fullName>
    </submittedName>
</protein>
<dbReference type="KEGG" id="bcop:JD108_01920"/>
<proteinExistence type="predicted"/>
<dbReference type="Gene3D" id="2.60.40.1080">
    <property type="match status" value="1"/>
</dbReference>
<dbReference type="SUPFAM" id="SSF49373">
    <property type="entry name" value="Invasin/intimin cell-adhesion fragments"/>
    <property type="match status" value="1"/>
</dbReference>
<evidence type="ECO:0000259" key="1">
    <source>
        <dbReference type="Pfam" id="PF02368"/>
    </source>
</evidence>
<name>A0A7T5ELE6_9BACL</name>
<dbReference type="EMBL" id="CP066308">
    <property type="protein sequence ID" value="QQE74767.1"/>
    <property type="molecule type" value="Genomic_DNA"/>
</dbReference>
<organism evidence="2 4">
    <name type="scientific">Brevibacillus composti</name>
    <dbReference type="NCBI Taxonomy" id="2796470"/>
    <lineage>
        <taxon>Bacteria</taxon>
        <taxon>Bacillati</taxon>
        <taxon>Bacillota</taxon>
        <taxon>Bacilli</taxon>
        <taxon>Bacillales</taxon>
        <taxon>Paenibacillaceae</taxon>
        <taxon>Brevibacillus</taxon>
    </lineage>
</organism>
<gene>
    <name evidence="2" type="ORF">JD108_01920</name>
    <name evidence="3" type="ORF">KDJ56_01920</name>
</gene>
<feature type="domain" description="BIG2" evidence="1">
    <location>
        <begin position="15"/>
        <end position="80"/>
    </location>
</feature>
<dbReference type="RefSeq" id="WP_198828337.1">
    <property type="nucleotide sequence ID" value="NZ_CP066308.1"/>
</dbReference>
<dbReference type="Proteomes" id="UP000595847">
    <property type="component" value="Chromosome"/>
</dbReference>
<reference evidence="3" key="2">
    <citation type="submission" date="2021-04" db="EMBL/GenBank/DDBJ databases">
        <title>Brevibacillus composti FJAT-54423, complete genome.</title>
        <authorList>
            <person name="Tang R."/>
        </authorList>
    </citation>
    <scope>NUCLEOTIDE SEQUENCE</scope>
    <source>
        <strain evidence="3">FJAT-54424</strain>
    </source>
</reference>
<dbReference type="Proteomes" id="UP000677234">
    <property type="component" value="Chromosome"/>
</dbReference>
<dbReference type="Pfam" id="PF02368">
    <property type="entry name" value="Big_2"/>
    <property type="match status" value="1"/>
</dbReference>
<accession>A0A7T5ELE6</accession>
<dbReference type="AlphaFoldDB" id="A0A7T5ELE6"/>
<dbReference type="EMBL" id="CP073708">
    <property type="protein sequence ID" value="QUO41852.1"/>
    <property type="molecule type" value="Genomic_DNA"/>
</dbReference>
<keyword evidence="5" id="KW-1185">Reference proteome</keyword>
<dbReference type="InterPro" id="IPR003343">
    <property type="entry name" value="Big_2"/>
</dbReference>
<sequence>MSEQLHEPGTVTHYMKVEPAVLEMHPGQTAQLKAYLVWMDGREEEITERVRWSTEQPQIGTISKSGAVTVAVVGTMTVLAQYGE</sequence>
<evidence type="ECO:0000313" key="2">
    <source>
        <dbReference type="EMBL" id="QQE74767.1"/>
    </source>
</evidence>
<reference evidence="2 4" key="1">
    <citation type="submission" date="2020-12" db="EMBL/GenBank/DDBJ databases">
        <title>strain FJAT-54423T represents a novel species of the genus Brevibacillus.</title>
        <authorList>
            <person name="Tang R."/>
        </authorList>
    </citation>
    <scope>NUCLEOTIDE SEQUENCE [LARGE SCALE GENOMIC DNA]</scope>
    <source>
        <strain evidence="2 4">FJAT-54423</strain>
    </source>
</reference>
<evidence type="ECO:0000313" key="5">
    <source>
        <dbReference type="Proteomes" id="UP000677234"/>
    </source>
</evidence>
<dbReference type="InterPro" id="IPR008964">
    <property type="entry name" value="Invasin/intimin_cell_adhesion"/>
</dbReference>